<accession>A0A8T0UYV1</accession>
<dbReference type="Proteomes" id="UP000823388">
    <property type="component" value="Chromosome 3K"/>
</dbReference>
<protein>
    <submittedName>
        <fullName evidence="2">Uncharacterized protein</fullName>
    </submittedName>
</protein>
<organism evidence="2 3">
    <name type="scientific">Panicum virgatum</name>
    <name type="common">Blackwell switchgrass</name>
    <dbReference type="NCBI Taxonomy" id="38727"/>
    <lineage>
        <taxon>Eukaryota</taxon>
        <taxon>Viridiplantae</taxon>
        <taxon>Streptophyta</taxon>
        <taxon>Embryophyta</taxon>
        <taxon>Tracheophyta</taxon>
        <taxon>Spermatophyta</taxon>
        <taxon>Magnoliopsida</taxon>
        <taxon>Liliopsida</taxon>
        <taxon>Poales</taxon>
        <taxon>Poaceae</taxon>
        <taxon>PACMAD clade</taxon>
        <taxon>Panicoideae</taxon>
        <taxon>Panicodae</taxon>
        <taxon>Paniceae</taxon>
        <taxon>Panicinae</taxon>
        <taxon>Panicum</taxon>
        <taxon>Panicum sect. Hiantes</taxon>
    </lineage>
</organism>
<dbReference type="AlphaFoldDB" id="A0A8T0UYV1"/>
<proteinExistence type="predicted"/>
<evidence type="ECO:0000256" key="1">
    <source>
        <dbReference type="SAM" id="MobiDB-lite"/>
    </source>
</evidence>
<name>A0A8T0UYV1_PANVG</name>
<keyword evidence="3" id="KW-1185">Reference proteome</keyword>
<evidence type="ECO:0000313" key="2">
    <source>
        <dbReference type="EMBL" id="KAG2626396.1"/>
    </source>
</evidence>
<gene>
    <name evidence="2" type="ORF">PVAP13_3KG352654</name>
</gene>
<dbReference type="EMBL" id="CM029041">
    <property type="protein sequence ID" value="KAG2626396.1"/>
    <property type="molecule type" value="Genomic_DNA"/>
</dbReference>
<feature type="region of interest" description="Disordered" evidence="1">
    <location>
        <begin position="49"/>
        <end position="72"/>
    </location>
</feature>
<evidence type="ECO:0000313" key="3">
    <source>
        <dbReference type="Proteomes" id="UP000823388"/>
    </source>
</evidence>
<sequence length="72" mass="7975">MRKVSAQEGLHLRKKMMLRLHMVYQPGAPKAFGFAVGGVPVETVGRSNPKIPKEFNHQYRLGSNGDTPTLAK</sequence>
<comment type="caution">
    <text evidence="2">The sequence shown here is derived from an EMBL/GenBank/DDBJ whole genome shotgun (WGS) entry which is preliminary data.</text>
</comment>
<reference evidence="2" key="1">
    <citation type="submission" date="2020-05" db="EMBL/GenBank/DDBJ databases">
        <title>WGS assembly of Panicum virgatum.</title>
        <authorList>
            <person name="Lovell J.T."/>
            <person name="Jenkins J."/>
            <person name="Shu S."/>
            <person name="Juenger T.E."/>
            <person name="Schmutz J."/>
        </authorList>
    </citation>
    <scope>NUCLEOTIDE SEQUENCE</scope>
    <source>
        <strain evidence="2">AP13</strain>
    </source>
</reference>